<sequence>MSFDEQHLRIENARLREEIDRISGIGAKYVGKPMLSYPNMSRHGPTRSQLELGVASFSPHNGMVGDMFGANDLLRSVSGPTEADTPIIVDLAVAAMEELIRMSQAESVVKCIFLHRFKSNDPGSAINWSCWQLQWSFASELRYGKAGSSNFLSCGAGKSLLGNSKVKHRHDFPMVEDICCLRASSISFELKGFLERNRGKVSIQGGKSDFRTIGSEVLNILRQFRQENRMVSDLFLKAIDE</sequence>
<dbReference type="EMBL" id="CM042009">
    <property type="protein sequence ID" value="KAI3789716.1"/>
    <property type="molecule type" value="Genomic_DNA"/>
</dbReference>
<organism evidence="1 2">
    <name type="scientific">Cichorium intybus</name>
    <name type="common">Chicory</name>
    <dbReference type="NCBI Taxonomy" id="13427"/>
    <lineage>
        <taxon>Eukaryota</taxon>
        <taxon>Viridiplantae</taxon>
        <taxon>Streptophyta</taxon>
        <taxon>Embryophyta</taxon>
        <taxon>Tracheophyta</taxon>
        <taxon>Spermatophyta</taxon>
        <taxon>Magnoliopsida</taxon>
        <taxon>eudicotyledons</taxon>
        <taxon>Gunneridae</taxon>
        <taxon>Pentapetalae</taxon>
        <taxon>asterids</taxon>
        <taxon>campanulids</taxon>
        <taxon>Asterales</taxon>
        <taxon>Asteraceae</taxon>
        <taxon>Cichorioideae</taxon>
        <taxon>Cichorieae</taxon>
        <taxon>Cichoriinae</taxon>
        <taxon>Cichorium</taxon>
    </lineage>
</organism>
<reference evidence="1 2" key="2">
    <citation type="journal article" date="2022" name="Mol. Ecol. Resour.">
        <title>The genomes of chicory, endive, great burdock and yacon provide insights into Asteraceae paleo-polyploidization history and plant inulin production.</title>
        <authorList>
            <person name="Fan W."/>
            <person name="Wang S."/>
            <person name="Wang H."/>
            <person name="Wang A."/>
            <person name="Jiang F."/>
            <person name="Liu H."/>
            <person name="Zhao H."/>
            <person name="Xu D."/>
            <person name="Zhang Y."/>
        </authorList>
    </citation>
    <scope>NUCLEOTIDE SEQUENCE [LARGE SCALE GENOMIC DNA]</scope>
    <source>
        <strain evidence="2">cv. Punajuju</strain>
        <tissue evidence="1">Leaves</tissue>
    </source>
</reference>
<name>A0ACB9H363_CICIN</name>
<keyword evidence="2" id="KW-1185">Reference proteome</keyword>
<dbReference type="Proteomes" id="UP001055811">
    <property type="component" value="Linkage Group LG01"/>
</dbReference>
<comment type="caution">
    <text evidence="1">The sequence shown here is derived from an EMBL/GenBank/DDBJ whole genome shotgun (WGS) entry which is preliminary data.</text>
</comment>
<protein>
    <submittedName>
        <fullName evidence="1">Uncharacterized protein</fullName>
    </submittedName>
</protein>
<reference evidence="2" key="1">
    <citation type="journal article" date="2022" name="Mol. Ecol. Resour.">
        <title>The genomes of chicory, endive, great burdock and yacon provide insights into Asteraceae palaeo-polyploidization history and plant inulin production.</title>
        <authorList>
            <person name="Fan W."/>
            <person name="Wang S."/>
            <person name="Wang H."/>
            <person name="Wang A."/>
            <person name="Jiang F."/>
            <person name="Liu H."/>
            <person name="Zhao H."/>
            <person name="Xu D."/>
            <person name="Zhang Y."/>
        </authorList>
    </citation>
    <scope>NUCLEOTIDE SEQUENCE [LARGE SCALE GENOMIC DNA]</scope>
    <source>
        <strain evidence="2">cv. Punajuju</strain>
    </source>
</reference>
<accession>A0ACB9H363</accession>
<evidence type="ECO:0000313" key="1">
    <source>
        <dbReference type="EMBL" id="KAI3789716.1"/>
    </source>
</evidence>
<gene>
    <name evidence="1" type="ORF">L2E82_02519</name>
</gene>
<evidence type="ECO:0000313" key="2">
    <source>
        <dbReference type="Proteomes" id="UP001055811"/>
    </source>
</evidence>
<proteinExistence type="predicted"/>